<sequence>MVLNVHERRLAAPAARAGALIDSLAGQDDRLWPHDRWPAMRFDRPLQVGAEGGHGPVRYRVEHYRPGTRVRFRFRAPAGFDGYHEYEVRPLGDGGCVLRHSLVMSTRPPAWLTWPLVFRPLHDALLEDSLDKAELSLGAGPRPPRRWSVRVRLLRSLASAVSR</sequence>
<dbReference type="Proteomes" id="UP000198953">
    <property type="component" value="Unassembled WGS sequence"/>
</dbReference>
<reference evidence="1 2" key="1">
    <citation type="submission" date="2016-10" db="EMBL/GenBank/DDBJ databases">
        <authorList>
            <person name="de Groot N.N."/>
        </authorList>
    </citation>
    <scope>NUCLEOTIDE SEQUENCE [LARGE SCALE GENOMIC DNA]</scope>
    <source>
        <strain evidence="1 2">DSM 43357</strain>
    </source>
</reference>
<accession>A0A1H7I9B8</accession>
<evidence type="ECO:0000313" key="2">
    <source>
        <dbReference type="Proteomes" id="UP000198953"/>
    </source>
</evidence>
<protein>
    <recommendedName>
        <fullName evidence="3">Polyketide cyclase / dehydrase and lipid transport</fullName>
    </recommendedName>
</protein>
<evidence type="ECO:0008006" key="3">
    <source>
        <dbReference type="Google" id="ProtNLM"/>
    </source>
</evidence>
<dbReference type="OrthoDB" id="7067492at2"/>
<dbReference type="RefSeq" id="WP_091098252.1">
    <property type="nucleotide sequence ID" value="NZ_FOBF01000002.1"/>
</dbReference>
<dbReference type="Gene3D" id="3.30.530.20">
    <property type="match status" value="1"/>
</dbReference>
<gene>
    <name evidence="1" type="ORF">SAMN05660976_00732</name>
</gene>
<keyword evidence="2" id="KW-1185">Reference proteome</keyword>
<evidence type="ECO:0000313" key="1">
    <source>
        <dbReference type="EMBL" id="SEK59141.1"/>
    </source>
</evidence>
<dbReference type="STRING" id="46177.SAMN05660976_00732"/>
<dbReference type="AlphaFoldDB" id="A0A1H7I9B8"/>
<dbReference type="EMBL" id="FOBF01000002">
    <property type="protein sequence ID" value="SEK59141.1"/>
    <property type="molecule type" value="Genomic_DNA"/>
</dbReference>
<organism evidence="1 2">
    <name type="scientific">Nonomuraea pusilla</name>
    <dbReference type="NCBI Taxonomy" id="46177"/>
    <lineage>
        <taxon>Bacteria</taxon>
        <taxon>Bacillati</taxon>
        <taxon>Actinomycetota</taxon>
        <taxon>Actinomycetes</taxon>
        <taxon>Streptosporangiales</taxon>
        <taxon>Streptosporangiaceae</taxon>
        <taxon>Nonomuraea</taxon>
    </lineage>
</organism>
<dbReference type="SUPFAM" id="SSF55961">
    <property type="entry name" value="Bet v1-like"/>
    <property type="match status" value="1"/>
</dbReference>
<name>A0A1H7I9B8_9ACTN</name>
<proteinExistence type="predicted"/>
<dbReference type="InterPro" id="IPR023393">
    <property type="entry name" value="START-like_dom_sf"/>
</dbReference>